<accession>A0A2S0ML71</accession>
<dbReference type="PROSITE" id="PS00061">
    <property type="entry name" value="ADH_SHORT"/>
    <property type="match status" value="1"/>
</dbReference>
<organism evidence="3 4">
    <name type="scientific">Pukyongiella litopenaei</name>
    <dbReference type="NCBI Taxonomy" id="2605946"/>
    <lineage>
        <taxon>Bacteria</taxon>
        <taxon>Pseudomonadati</taxon>
        <taxon>Pseudomonadota</taxon>
        <taxon>Alphaproteobacteria</taxon>
        <taxon>Rhodobacterales</taxon>
        <taxon>Paracoccaceae</taxon>
        <taxon>Pukyongiella</taxon>
    </lineage>
</organism>
<gene>
    <name evidence="3" type="ORF">C6Y53_02240</name>
</gene>
<evidence type="ECO:0000313" key="4">
    <source>
        <dbReference type="Proteomes" id="UP000237655"/>
    </source>
</evidence>
<comment type="similarity">
    <text evidence="1">Belongs to the short-chain dehydrogenases/reductases (SDR) family.</text>
</comment>
<dbReference type="InterPro" id="IPR002347">
    <property type="entry name" value="SDR_fam"/>
</dbReference>
<sequence length="254" mass="26004">MIDMNGSRVVITGAGGGVGRALCTAFGSAGAALAGCDLDRDQVPDGCDERHGFDLRDDAAVARAAGQILAGGVPDVVISNAGWTRAELIDQLDPGGYDDEMARNLGGAAKLCLALLPAMRRDRGARSFVFIASVNAQAHFGNPAYAAAKAGMLAWMRAIAAEAGADGVRANAVVPASIRTAAWDHRLEADPGILDRVSRLYPLGRLVTPEEVANAALFLASPLASGITGAALNVDAGLMAGNLPFVDALSNLEP</sequence>
<keyword evidence="4" id="KW-1185">Reference proteome</keyword>
<evidence type="ECO:0000256" key="1">
    <source>
        <dbReference type="ARBA" id="ARBA00006484"/>
    </source>
</evidence>
<dbReference type="SUPFAM" id="SSF51735">
    <property type="entry name" value="NAD(P)-binding Rossmann-fold domains"/>
    <property type="match status" value="1"/>
</dbReference>
<dbReference type="PRINTS" id="PR00081">
    <property type="entry name" value="GDHRDH"/>
</dbReference>
<dbReference type="Pfam" id="PF13561">
    <property type="entry name" value="adh_short_C2"/>
    <property type="match status" value="1"/>
</dbReference>
<dbReference type="AlphaFoldDB" id="A0A2S0ML71"/>
<dbReference type="KEGG" id="thas:C6Y53_02240"/>
<dbReference type="Gene3D" id="3.40.50.720">
    <property type="entry name" value="NAD(P)-binding Rossmann-like Domain"/>
    <property type="match status" value="1"/>
</dbReference>
<dbReference type="CDD" id="cd05233">
    <property type="entry name" value="SDR_c"/>
    <property type="match status" value="1"/>
</dbReference>
<dbReference type="InterPro" id="IPR036291">
    <property type="entry name" value="NAD(P)-bd_dom_sf"/>
</dbReference>
<dbReference type="PANTHER" id="PTHR24321">
    <property type="entry name" value="DEHYDROGENASES, SHORT CHAIN"/>
    <property type="match status" value="1"/>
</dbReference>
<name>A0A2S0ML71_9RHOB</name>
<dbReference type="RefSeq" id="WP_106470945.1">
    <property type="nucleotide sequence ID" value="NZ_CP027665.1"/>
</dbReference>
<proteinExistence type="inferred from homology"/>
<keyword evidence="2" id="KW-0560">Oxidoreductase</keyword>
<dbReference type="PANTHER" id="PTHR24321:SF8">
    <property type="entry name" value="ESTRADIOL 17-BETA-DEHYDROGENASE 8-RELATED"/>
    <property type="match status" value="1"/>
</dbReference>
<reference evidence="4" key="1">
    <citation type="submission" date="2018-03" db="EMBL/GenBank/DDBJ databases">
        <title>Genomic analysis of the strain SH-1 isolated from shrimp intestine.</title>
        <authorList>
            <person name="Kim Y.-S."/>
            <person name="Kim S.-E."/>
            <person name="Kim K.-H."/>
        </authorList>
    </citation>
    <scope>NUCLEOTIDE SEQUENCE [LARGE SCALE GENOMIC DNA]</scope>
    <source>
        <strain evidence="4">SH-1</strain>
    </source>
</reference>
<protein>
    <submittedName>
        <fullName evidence="3">SDR family oxidoreductase</fullName>
    </submittedName>
</protein>
<dbReference type="Proteomes" id="UP000237655">
    <property type="component" value="Chromosome"/>
</dbReference>
<dbReference type="InterPro" id="IPR020904">
    <property type="entry name" value="Sc_DH/Rdtase_CS"/>
</dbReference>
<evidence type="ECO:0000313" key="3">
    <source>
        <dbReference type="EMBL" id="AVO36630.1"/>
    </source>
</evidence>
<evidence type="ECO:0000256" key="2">
    <source>
        <dbReference type="ARBA" id="ARBA00023002"/>
    </source>
</evidence>
<dbReference type="GO" id="GO:0016491">
    <property type="term" value="F:oxidoreductase activity"/>
    <property type="evidence" value="ECO:0007669"/>
    <property type="project" value="UniProtKB-KW"/>
</dbReference>
<dbReference type="EMBL" id="CP027665">
    <property type="protein sequence ID" value="AVO36630.1"/>
    <property type="molecule type" value="Genomic_DNA"/>
</dbReference>